<dbReference type="Gene3D" id="2.30.30.60">
    <property type="match status" value="1"/>
</dbReference>
<dbReference type="STRING" id="643562.Daes_0830"/>
<organism evidence="7 8">
    <name type="scientific">Pseudodesulfovibrio aespoeensis (strain ATCC 700646 / DSM 10631 / Aspo-2)</name>
    <name type="common">Desulfovibrio aespoeensis</name>
    <dbReference type="NCBI Taxonomy" id="643562"/>
    <lineage>
        <taxon>Bacteria</taxon>
        <taxon>Pseudomonadati</taxon>
        <taxon>Thermodesulfobacteriota</taxon>
        <taxon>Desulfovibrionia</taxon>
        <taxon>Desulfovibrionales</taxon>
        <taxon>Desulfovibrionaceae</taxon>
    </lineage>
</organism>
<dbReference type="OrthoDB" id="9792218at2"/>
<dbReference type="InterPro" id="IPR006685">
    <property type="entry name" value="MscS_channel_2nd"/>
</dbReference>
<dbReference type="HOGENOM" id="CLU_021080_0_0_7"/>
<feature type="transmembrane region" description="Helical" evidence="5">
    <location>
        <begin position="6"/>
        <end position="30"/>
    </location>
</feature>
<feature type="transmembrane region" description="Helical" evidence="5">
    <location>
        <begin position="156"/>
        <end position="176"/>
    </location>
</feature>
<gene>
    <name evidence="7" type="ordered locus">Daes_0830</name>
</gene>
<feature type="transmembrane region" description="Helical" evidence="5">
    <location>
        <begin position="51"/>
        <end position="69"/>
    </location>
</feature>
<evidence type="ECO:0000256" key="5">
    <source>
        <dbReference type="SAM" id="Phobius"/>
    </source>
</evidence>
<dbReference type="GO" id="GO:0008381">
    <property type="term" value="F:mechanosensitive monoatomic ion channel activity"/>
    <property type="evidence" value="ECO:0007669"/>
    <property type="project" value="UniProtKB-ARBA"/>
</dbReference>
<dbReference type="RefSeq" id="WP_013513778.1">
    <property type="nucleotide sequence ID" value="NC_014844.1"/>
</dbReference>
<dbReference type="AlphaFoldDB" id="E6VRB8"/>
<evidence type="ECO:0000256" key="4">
    <source>
        <dbReference type="ARBA" id="ARBA00023136"/>
    </source>
</evidence>
<proteinExistence type="predicted"/>
<dbReference type="Proteomes" id="UP000002191">
    <property type="component" value="Chromosome"/>
</dbReference>
<evidence type="ECO:0000313" key="8">
    <source>
        <dbReference type="Proteomes" id="UP000002191"/>
    </source>
</evidence>
<dbReference type="SUPFAM" id="SSF50182">
    <property type="entry name" value="Sm-like ribonucleoproteins"/>
    <property type="match status" value="1"/>
</dbReference>
<feature type="transmembrane region" description="Helical" evidence="5">
    <location>
        <begin position="132"/>
        <end position="150"/>
    </location>
</feature>
<dbReference type="EMBL" id="CP002431">
    <property type="protein sequence ID" value="ADU61847.1"/>
    <property type="molecule type" value="Genomic_DNA"/>
</dbReference>
<dbReference type="KEGG" id="das:Daes_0830"/>
<keyword evidence="2 5" id="KW-0812">Transmembrane</keyword>
<evidence type="ECO:0000256" key="2">
    <source>
        <dbReference type="ARBA" id="ARBA00022692"/>
    </source>
</evidence>
<feature type="domain" description="Mechanosensitive ion channel MscS" evidence="6">
    <location>
        <begin position="181"/>
        <end position="247"/>
    </location>
</feature>
<reference evidence="7 8" key="2">
    <citation type="journal article" date="2014" name="Genome Announc.">
        <title>Complete Genome Sequence of the Subsurface, Mesophilic Sulfate-Reducing Bacterium Desulfovibrio aespoeensis Aspo-2.</title>
        <authorList>
            <person name="Pedersen K."/>
            <person name="Bengtsson A."/>
            <person name="Edlund J."/>
            <person name="Rabe L."/>
            <person name="Hazen T."/>
            <person name="Chakraborty R."/>
            <person name="Goodwin L."/>
            <person name="Shapiro N."/>
        </authorList>
    </citation>
    <scope>NUCLEOTIDE SEQUENCE [LARGE SCALE GENOMIC DNA]</scope>
    <source>
        <strain evidence="8">ATCC 700646 / DSM 10631 / Aspo-2</strain>
    </source>
</reference>
<keyword evidence="3 5" id="KW-1133">Transmembrane helix</keyword>
<dbReference type="eggNOG" id="COG0668">
    <property type="taxonomic scope" value="Bacteria"/>
</dbReference>
<dbReference type="PANTHER" id="PTHR30566">
    <property type="entry name" value="YNAI-RELATED MECHANOSENSITIVE ION CHANNEL"/>
    <property type="match status" value="1"/>
</dbReference>
<dbReference type="InterPro" id="IPR010920">
    <property type="entry name" value="LSM_dom_sf"/>
</dbReference>
<dbReference type="Pfam" id="PF00924">
    <property type="entry name" value="MS_channel_2nd"/>
    <property type="match status" value="1"/>
</dbReference>
<dbReference type="GO" id="GO:0016020">
    <property type="term" value="C:membrane"/>
    <property type="evidence" value="ECO:0007669"/>
    <property type="project" value="UniProtKB-SubCell"/>
</dbReference>
<reference evidence="8" key="1">
    <citation type="submission" date="2010-12" db="EMBL/GenBank/DDBJ databases">
        <title>Complete sequence of Desulfovibrio aespoeensis Aspo-2.</title>
        <authorList>
            <consortium name="US DOE Joint Genome Institute"/>
            <person name="Lucas S."/>
            <person name="Copeland A."/>
            <person name="Lapidus A."/>
            <person name="Cheng J.-F."/>
            <person name="Goodwin L."/>
            <person name="Pitluck S."/>
            <person name="Chertkov O."/>
            <person name="Misra M."/>
            <person name="Detter J.C."/>
            <person name="Han C."/>
            <person name="Tapia R."/>
            <person name="Land M."/>
            <person name="Hauser L."/>
            <person name="Kyrpides N."/>
            <person name="Ivanova N."/>
            <person name="Ovchinnikova G."/>
            <person name="Pedersen K."/>
            <person name="Jagevall S."/>
            <person name="Hazen T."/>
            <person name="Woyke T."/>
        </authorList>
    </citation>
    <scope>NUCLEOTIDE SEQUENCE [LARGE SCALE GENOMIC DNA]</scope>
    <source>
        <strain evidence="8">ATCC 700646 / DSM 10631 / Aspo-2</strain>
    </source>
</reference>
<evidence type="ECO:0000259" key="6">
    <source>
        <dbReference type="Pfam" id="PF00924"/>
    </source>
</evidence>
<keyword evidence="4 5" id="KW-0472">Membrane</keyword>
<sequence>MEPLNIVGWLLRAGVAVAVLIGCVAAMRWLKARQGSGDRLWTVLATALTPRLIPFVLTVAAVAILSALIPVESLEKGAAVLVLSLLGGAWVLLAAWGLTIVSSGLSVLVDWKYDVTVADNLGARQVQTKVKVLQRILVVLIWLGALAGVLMQFERFRLLGGTLLASAGVLSIVLGLSAQKTFGSIIAGIQIALSHPINLDDVVIVEGEWGRIEEITFTYVVVRIWDLRRLVVPITYFLDTPFQNWTRKSAEIIGPVSLHVDYATPLAPLRAELRRLCEAAGDLWNGKTCGLQVTEAGPETMTVRALVSASDASKAWDLRCLVREGLIDFMRANHPEHLPKRRVLLEDAGAGRPKAGTGSEQA</sequence>
<comment type="subcellular location">
    <subcellularLocation>
        <location evidence="1">Membrane</location>
    </subcellularLocation>
</comment>
<feature type="transmembrane region" description="Helical" evidence="5">
    <location>
        <begin position="89"/>
        <end position="111"/>
    </location>
</feature>
<evidence type="ECO:0000256" key="1">
    <source>
        <dbReference type="ARBA" id="ARBA00004370"/>
    </source>
</evidence>
<accession>E6VRB8</accession>
<protein>
    <submittedName>
        <fullName evidence="7">MscS Mechanosensitive ion channel</fullName>
    </submittedName>
</protein>
<dbReference type="InterPro" id="IPR023408">
    <property type="entry name" value="MscS_beta-dom_sf"/>
</dbReference>
<evidence type="ECO:0000313" key="7">
    <source>
        <dbReference type="EMBL" id="ADU61847.1"/>
    </source>
</evidence>
<dbReference type="Gene3D" id="1.10.287.1260">
    <property type="match status" value="1"/>
</dbReference>
<name>E6VRB8_PSEA9</name>
<evidence type="ECO:0000256" key="3">
    <source>
        <dbReference type="ARBA" id="ARBA00022989"/>
    </source>
</evidence>
<dbReference type="PANTHER" id="PTHR30566:SF25">
    <property type="entry name" value="INNER MEMBRANE PROTEIN"/>
    <property type="match status" value="1"/>
</dbReference>
<keyword evidence="8" id="KW-1185">Reference proteome</keyword>